<evidence type="ECO:0000313" key="11">
    <source>
        <dbReference type="EMBL" id="OWO99989.1"/>
    </source>
</evidence>
<dbReference type="CDD" id="cd00202">
    <property type="entry name" value="ZnF_GATA"/>
    <property type="match status" value="2"/>
</dbReference>
<evidence type="ECO:0000256" key="9">
    <source>
        <dbReference type="SAM" id="MobiDB-lite"/>
    </source>
</evidence>
<dbReference type="PRINTS" id="PR00619">
    <property type="entry name" value="GATAZNFINGER"/>
</dbReference>
<dbReference type="PROSITE" id="PS00344">
    <property type="entry name" value="GATA_ZN_FINGER_1"/>
    <property type="match status" value="1"/>
</dbReference>
<feature type="region of interest" description="Disordered" evidence="9">
    <location>
        <begin position="229"/>
        <end position="252"/>
    </location>
</feature>
<dbReference type="InterPro" id="IPR039355">
    <property type="entry name" value="Transcription_factor_GATA"/>
</dbReference>
<feature type="compositionally biased region" description="Basic and acidic residues" evidence="9">
    <location>
        <begin position="804"/>
        <end position="838"/>
    </location>
</feature>
<protein>
    <recommendedName>
        <fullName evidence="10">GATA-type domain-containing protein</fullName>
    </recommendedName>
</protein>
<feature type="region of interest" description="Disordered" evidence="9">
    <location>
        <begin position="621"/>
        <end position="838"/>
    </location>
</feature>
<accession>A0A218YXA8</accession>
<dbReference type="FunFam" id="3.30.50.10:FF:000007">
    <property type="entry name" value="Nitrogen regulatory AreA, N-terminal"/>
    <property type="match status" value="1"/>
</dbReference>
<feature type="compositionally biased region" description="Low complexity" evidence="9">
    <location>
        <begin position="311"/>
        <end position="320"/>
    </location>
</feature>
<dbReference type="InterPro" id="IPR000679">
    <property type="entry name" value="Znf_GATA"/>
</dbReference>
<dbReference type="GO" id="GO:0008270">
    <property type="term" value="F:zinc ion binding"/>
    <property type="evidence" value="ECO:0007669"/>
    <property type="project" value="UniProtKB-KW"/>
</dbReference>
<dbReference type="STRING" id="503106.A0A218YXA8"/>
<name>A0A218YXA8_9HELO</name>
<dbReference type="InterPro" id="IPR013088">
    <property type="entry name" value="Znf_NHR/GATA"/>
</dbReference>
<dbReference type="SUPFAM" id="SSF57716">
    <property type="entry name" value="Glucocorticoid receptor-like (DNA-binding domain)"/>
    <property type="match status" value="2"/>
</dbReference>
<dbReference type="GO" id="GO:0000981">
    <property type="term" value="F:DNA-binding transcription factor activity, RNA polymerase II-specific"/>
    <property type="evidence" value="ECO:0007669"/>
    <property type="project" value="TreeGrafter"/>
</dbReference>
<feature type="region of interest" description="Disordered" evidence="9">
    <location>
        <begin position="98"/>
        <end position="129"/>
    </location>
</feature>
<reference evidence="11 12" key="1">
    <citation type="submission" date="2017-04" db="EMBL/GenBank/DDBJ databases">
        <title>Draft genome sequence of Marssonina coronaria NL1: causal agent of apple blotch.</title>
        <authorList>
            <person name="Cheng Q."/>
        </authorList>
    </citation>
    <scope>NUCLEOTIDE SEQUENCE [LARGE SCALE GENOMIC DNA]</scope>
    <source>
        <strain evidence="11 12">NL1</strain>
    </source>
</reference>
<keyword evidence="3 8" id="KW-0863">Zinc-finger</keyword>
<evidence type="ECO:0000313" key="12">
    <source>
        <dbReference type="Proteomes" id="UP000242519"/>
    </source>
</evidence>
<feature type="compositionally biased region" description="Polar residues" evidence="9">
    <location>
        <begin position="681"/>
        <end position="711"/>
    </location>
</feature>
<sequence length="838" mass="89029">MARLSPASLPIASQTSPSTTPRRRVPLGSHATTRSSSPRRRSLSLLASAAIGFGFPRGDYRCSAIAPSRGLRPWGEGNVPEERSVAPLQHTTLVSRESLSSRLVPESIPARPDQTRRQPAGLLHGDDEAKAREPFQSRTRIRGSRIGLIEQAPFDRPPPPPPPVHPGHPCRVRNIESLAQTGFGSLSLDSTRPVGVRPRTPSTSTSSIDPLLPGYLPAIHLGIYQTATGGVPRQLPASTSRRGRGSSRDSQPVATVVLQDCRRHLSNLAAWGGRRLQVFASIRAFRLGVRRPSKLPRDNIPHGTDFTSRHSSPGPDMGDGSSERRELTYPVRRALPREASGHDLDAAQQLGGDARARAPPPRQTAGESPPRRFDPRLASTRSSADTGRLHTPGPASEESSPGGPSDAPPASYDATPVGQVNCGTSRTPLWRRSPQGATICNACGLYLKARNASRPTHLKRPPPLVDAAPGQPAADLSPARSGPGHVASGATYVTTDQAAAGSCPGGGRCNGTGGAQGCSGCPAFNNRVSKSAHVTVSQPPPPPPTHDPPADAPSPIDVAALGLQSQNSTVVVACQNCGTTITPLWRRDESGHTICNACGLYHKLHGVHRPVAMKKSVIKRRKRVVPATHGPPATDPTASPDSDHASPPGEAPRGSINPDGSVNLGLRLRDGPGRSLLPEPVQSSRGLSDLTAYSHTQPSPHDLSDSLNNGNRLPPMTCYPAPARDRPSVSPHSFLSPSRKRSFSATAMEAPPLPPISERAPPSTQPKRLSSINSILNPGSEDRGERAYSRSPNLGLGNGGGGGDVERAKGERREMLQREAERMREELRAKERELEEME</sequence>
<dbReference type="GO" id="GO:0000978">
    <property type="term" value="F:RNA polymerase II cis-regulatory region sequence-specific DNA binding"/>
    <property type="evidence" value="ECO:0007669"/>
    <property type="project" value="TreeGrafter"/>
</dbReference>
<feature type="compositionally biased region" description="Low complexity" evidence="9">
    <location>
        <begin position="392"/>
        <end position="411"/>
    </location>
</feature>
<proteinExistence type="predicted"/>
<feature type="region of interest" description="Disordered" evidence="9">
    <location>
        <begin position="351"/>
        <end position="431"/>
    </location>
</feature>
<keyword evidence="7" id="KW-0539">Nucleus</keyword>
<dbReference type="AlphaFoldDB" id="A0A218YXA8"/>
<feature type="compositionally biased region" description="Low complexity" evidence="9">
    <location>
        <begin position="197"/>
        <end position="207"/>
    </location>
</feature>
<evidence type="ECO:0000256" key="6">
    <source>
        <dbReference type="ARBA" id="ARBA00023163"/>
    </source>
</evidence>
<evidence type="ECO:0000256" key="7">
    <source>
        <dbReference type="ARBA" id="ARBA00023242"/>
    </source>
</evidence>
<dbReference type="PANTHER" id="PTHR10071:SF335">
    <property type="entry name" value="IRON-SENSING TRANSCRIPTIONAL REPRESSOR-RELATED"/>
    <property type="match status" value="1"/>
</dbReference>
<feature type="region of interest" description="Disordered" evidence="9">
    <location>
        <begin position="1"/>
        <end position="41"/>
    </location>
</feature>
<organism evidence="11 12">
    <name type="scientific">Diplocarpon coronariae</name>
    <dbReference type="NCBI Taxonomy" id="2795749"/>
    <lineage>
        <taxon>Eukaryota</taxon>
        <taxon>Fungi</taxon>
        <taxon>Dikarya</taxon>
        <taxon>Ascomycota</taxon>
        <taxon>Pezizomycotina</taxon>
        <taxon>Leotiomycetes</taxon>
        <taxon>Helotiales</taxon>
        <taxon>Drepanopezizaceae</taxon>
        <taxon>Diplocarpon</taxon>
    </lineage>
</organism>
<feature type="compositionally biased region" description="Polar residues" evidence="9">
    <location>
        <begin position="765"/>
        <end position="777"/>
    </location>
</feature>
<evidence type="ECO:0000259" key="10">
    <source>
        <dbReference type="PROSITE" id="PS50114"/>
    </source>
</evidence>
<dbReference type="Proteomes" id="UP000242519">
    <property type="component" value="Unassembled WGS sequence"/>
</dbReference>
<feature type="region of interest" description="Disordered" evidence="9">
    <location>
        <begin position="532"/>
        <end position="554"/>
    </location>
</feature>
<dbReference type="PROSITE" id="PS50114">
    <property type="entry name" value="GATA_ZN_FINGER_2"/>
    <property type="match status" value="2"/>
</dbReference>
<feature type="compositionally biased region" description="Low complexity" evidence="9">
    <location>
        <begin position="98"/>
        <end position="107"/>
    </location>
</feature>
<dbReference type="Pfam" id="PF00320">
    <property type="entry name" value="GATA"/>
    <property type="match status" value="2"/>
</dbReference>
<evidence type="ECO:0000256" key="5">
    <source>
        <dbReference type="ARBA" id="ARBA00023015"/>
    </source>
</evidence>
<keyword evidence="12" id="KW-1185">Reference proteome</keyword>
<dbReference type="GO" id="GO:0005634">
    <property type="term" value="C:nucleus"/>
    <property type="evidence" value="ECO:0007669"/>
    <property type="project" value="UniProtKB-SubCell"/>
</dbReference>
<dbReference type="OrthoDB" id="515401at2759"/>
<evidence type="ECO:0000256" key="3">
    <source>
        <dbReference type="ARBA" id="ARBA00022771"/>
    </source>
</evidence>
<keyword evidence="5" id="KW-0805">Transcription regulation</keyword>
<evidence type="ECO:0000256" key="4">
    <source>
        <dbReference type="ARBA" id="ARBA00022833"/>
    </source>
</evidence>
<feature type="region of interest" description="Disordered" evidence="9">
    <location>
        <begin position="293"/>
        <end position="325"/>
    </location>
</feature>
<dbReference type="GO" id="GO:0000122">
    <property type="term" value="P:negative regulation of transcription by RNA polymerase II"/>
    <property type="evidence" value="ECO:0007669"/>
    <property type="project" value="TreeGrafter"/>
</dbReference>
<feature type="domain" description="GATA-type" evidence="10">
    <location>
        <begin position="420"/>
        <end position="468"/>
    </location>
</feature>
<feature type="domain" description="GATA-type" evidence="10">
    <location>
        <begin position="574"/>
        <end position="621"/>
    </location>
</feature>
<dbReference type="InParanoid" id="A0A218YXA8"/>
<comment type="subcellular location">
    <subcellularLocation>
        <location evidence="1">Nucleus</location>
    </subcellularLocation>
</comment>
<feature type="compositionally biased region" description="Pro residues" evidence="9">
    <location>
        <begin position="538"/>
        <end position="552"/>
    </location>
</feature>
<feature type="region of interest" description="Disordered" evidence="9">
    <location>
        <begin position="186"/>
        <end position="208"/>
    </location>
</feature>
<dbReference type="Gene3D" id="3.30.50.10">
    <property type="entry name" value="Erythroid Transcription Factor GATA-1, subunit A"/>
    <property type="match status" value="2"/>
</dbReference>
<evidence type="ECO:0000256" key="1">
    <source>
        <dbReference type="ARBA" id="ARBA00004123"/>
    </source>
</evidence>
<evidence type="ECO:0000256" key="2">
    <source>
        <dbReference type="ARBA" id="ARBA00022723"/>
    </source>
</evidence>
<dbReference type="GO" id="GO:0045944">
    <property type="term" value="P:positive regulation of transcription by RNA polymerase II"/>
    <property type="evidence" value="ECO:0007669"/>
    <property type="project" value="TreeGrafter"/>
</dbReference>
<dbReference type="EMBL" id="MZNU01000339">
    <property type="protein sequence ID" value="OWO99989.1"/>
    <property type="molecule type" value="Genomic_DNA"/>
</dbReference>
<evidence type="ECO:0000256" key="8">
    <source>
        <dbReference type="PROSITE-ProRule" id="PRU00094"/>
    </source>
</evidence>
<keyword evidence="2" id="KW-0479">Metal-binding</keyword>
<keyword evidence="6" id="KW-0804">Transcription</keyword>
<feature type="compositionally biased region" description="Polar residues" evidence="9">
    <location>
        <begin position="11"/>
        <end position="20"/>
    </location>
</feature>
<dbReference type="PANTHER" id="PTHR10071">
    <property type="entry name" value="TRANSCRIPTION FACTOR GATA FAMILY MEMBER"/>
    <property type="match status" value="1"/>
</dbReference>
<comment type="caution">
    <text evidence="11">The sequence shown here is derived from an EMBL/GenBank/DDBJ whole genome shotgun (WGS) entry which is preliminary data.</text>
</comment>
<gene>
    <name evidence="11" type="ORF">B2J93_1578</name>
</gene>
<feature type="region of interest" description="Disordered" evidence="9">
    <location>
        <begin position="454"/>
        <end position="488"/>
    </location>
</feature>
<keyword evidence="4" id="KW-0862">Zinc</keyword>
<dbReference type="SMART" id="SM00401">
    <property type="entry name" value="ZnF_GATA"/>
    <property type="match status" value="2"/>
</dbReference>